<dbReference type="InterPro" id="IPR036397">
    <property type="entry name" value="RNaseH_sf"/>
</dbReference>
<name>A0A6P6WV03_COFAR</name>
<dbReference type="PANTHER" id="PTHR47074">
    <property type="entry name" value="BNAC02G40300D PROTEIN"/>
    <property type="match status" value="1"/>
</dbReference>
<dbReference type="SUPFAM" id="SSF53098">
    <property type="entry name" value="Ribonuclease H-like"/>
    <property type="match status" value="1"/>
</dbReference>
<keyword evidence="2" id="KW-1185">Reference proteome</keyword>
<dbReference type="GO" id="GO:0003676">
    <property type="term" value="F:nucleic acid binding"/>
    <property type="evidence" value="ECO:0007669"/>
    <property type="project" value="InterPro"/>
</dbReference>
<dbReference type="RefSeq" id="XP_027118501.1">
    <property type="nucleotide sequence ID" value="XM_027262700.1"/>
</dbReference>
<dbReference type="PANTHER" id="PTHR47074:SF48">
    <property type="entry name" value="POLYNUCLEOTIDYL TRANSFERASE, RIBONUCLEASE H-LIKE SUPERFAMILY PROTEIN"/>
    <property type="match status" value="1"/>
</dbReference>
<gene>
    <name evidence="3" type="primary">LOC113735708</name>
</gene>
<dbReference type="InterPro" id="IPR044730">
    <property type="entry name" value="RNase_H-like_dom_plant"/>
</dbReference>
<proteinExistence type="predicted"/>
<dbReference type="Gene3D" id="3.30.420.10">
    <property type="entry name" value="Ribonuclease H-like superfamily/Ribonuclease H"/>
    <property type="match status" value="1"/>
</dbReference>
<dbReference type="CDD" id="cd06222">
    <property type="entry name" value="RNase_H_like"/>
    <property type="match status" value="1"/>
</dbReference>
<protein>
    <recommendedName>
        <fullName evidence="1">RNase H type-1 domain-containing protein</fullName>
    </recommendedName>
</protein>
<reference evidence="3" key="2">
    <citation type="submission" date="2025-08" db="UniProtKB">
        <authorList>
            <consortium name="RefSeq"/>
        </authorList>
    </citation>
    <scope>IDENTIFICATION</scope>
    <source>
        <tissue evidence="3">Leaves</tissue>
    </source>
</reference>
<evidence type="ECO:0000313" key="2">
    <source>
        <dbReference type="Proteomes" id="UP001652660"/>
    </source>
</evidence>
<dbReference type="GeneID" id="113735708"/>
<dbReference type="GO" id="GO:0004523">
    <property type="term" value="F:RNA-DNA hybrid ribonuclease activity"/>
    <property type="evidence" value="ECO:0007669"/>
    <property type="project" value="InterPro"/>
</dbReference>
<evidence type="ECO:0000259" key="1">
    <source>
        <dbReference type="Pfam" id="PF13456"/>
    </source>
</evidence>
<accession>A0A6P6WV03</accession>
<evidence type="ECO:0000313" key="3">
    <source>
        <dbReference type="RefSeq" id="XP_027118501.1"/>
    </source>
</evidence>
<dbReference type="OrthoDB" id="967869at2759"/>
<dbReference type="Proteomes" id="UP001652660">
    <property type="component" value="Chromosome 3c"/>
</dbReference>
<sequence>MEHMFFHCPIAQFVWKIAPVRWEGLHDLQNNMWRWWEAVNQAEIMAYGKERINLTANILWQIWKVRNRTHFEQKKGEAREIIGKAQQEWAEYEEVTGQQSKEHVGEERAVQQVRMRDSPKEGVIRINTDAAINSNLIRTRKGIIARKWTWEILRAKGVRESKQGQALMEETLAIRMALQMARQAKWEKIEVLSDCKAAVDMIFSNNVQDDHLATVQEDIEDLMKGFEQCTVSFVSRSANVGSHRIAKFATQLVNDIDWENNFPTWLVEAANNDWKAETSFL</sequence>
<dbReference type="InterPro" id="IPR052929">
    <property type="entry name" value="RNase_H-like_EbsB-rel"/>
</dbReference>
<organism evidence="2 3">
    <name type="scientific">Coffea arabica</name>
    <name type="common">Arabian coffee</name>
    <dbReference type="NCBI Taxonomy" id="13443"/>
    <lineage>
        <taxon>Eukaryota</taxon>
        <taxon>Viridiplantae</taxon>
        <taxon>Streptophyta</taxon>
        <taxon>Embryophyta</taxon>
        <taxon>Tracheophyta</taxon>
        <taxon>Spermatophyta</taxon>
        <taxon>Magnoliopsida</taxon>
        <taxon>eudicotyledons</taxon>
        <taxon>Gunneridae</taxon>
        <taxon>Pentapetalae</taxon>
        <taxon>asterids</taxon>
        <taxon>lamiids</taxon>
        <taxon>Gentianales</taxon>
        <taxon>Rubiaceae</taxon>
        <taxon>Ixoroideae</taxon>
        <taxon>Gardenieae complex</taxon>
        <taxon>Bertiereae - Coffeeae clade</taxon>
        <taxon>Coffeeae</taxon>
        <taxon>Coffea</taxon>
    </lineage>
</organism>
<dbReference type="InterPro" id="IPR012337">
    <property type="entry name" value="RNaseH-like_sf"/>
</dbReference>
<reference evidence="2" key="1">
    <citation type="journal article" date="2025" name="Foods">
        <title>Unveiling the Microbial Signatures of Arabica Coffee Cherries: Insights into Ripeness Specific Diversity, Functional Traits, and Implications for Quality and Safety.</title>
        <authorList>
            <consortium name="RefSeq"/>
            <person name="Tenea G.N."/>
            <person name="Cifuentes V."/>
            <person name="Reyes P."/>
            <person name="Cevallos-Vallejos M."/>
        </authorList>
    </citation>
    <scope>NUCLEOTIDE SEQUENCE [LARGE SCALE GENOMIC DNA]</scope>
</reference>
<dbReference type="InterPro" id="IPR002156">
    <property type="entry name" value="RNaseH_domain"/>
</dbReference>
<dbReference type="Pfam" id="PF13456">
    <property type="entry name" value="RVT_3"/>
    <property type="match status" value="1"/>
</dbReference>
<feature type="domain" description="RNase H type-1" evidence="1">
    <location>
        <begin position="127"/>
        <end position="249"/>
    </location>
</feature>
<dbReference type="AlphaFoldDB" id="A0A6P6WV03"/>